<reference evidence="1 2" key="1">
    <citation type="submission" date="2020-10" db="EMBL/GenBank/DDBJ databases">
        <title>Connecting structure to function with the recovery of over 1000 high-quality activated sludge metagenome-assembled genomes encoding full-length rRNA genes using long-read sequencing.</title>
        <authorList>
            <person name="Singleton C.M."/>
            <person name="Petriglieri F."/>
            <person name="Kristensen J.M."/>
            <person name="Kirkegaard R.H."/>
            <person name="Michaelsen T.Y."/>
            <person name="Andersen M.H."/>
            <person name="Karst S.M."/>
            <person name="Dueholm M.S."/>
            <person name="Nielsen P.H."/>
            <person name="Albertsen M."/>
        </authorList>
    </citation>
    <scope>NUCLEOTIDE SEQUENCE [LARGE SCALE GENOMIC DNA]</scope>
    <source>
        <strain evidence="1">Ribe_18-Q3-R11-54_BAT3C.373</strain>
    </source>
</reference>
<organism evidence="1 2">
    <name type="scientific">Candidatus Defluviibacterium haderslevense</name>
    <dbReference type="NCBI Taxonomy" id="2981993"/>
    <lineage>
        <taxon>Bacteria</taxon>
        <taxon>Pseudomonadati</taxon>
        <taxon>Bacteroidota</taxon>
        <taxon>Saprospiria</taxon>
        <taxon>Saprospirales</taxon>
        <taxon>Saprospiraceae</taxon>
        <taxon>Candidatus Defluviibacterium</taxon>
    </lineage>
</organism>
<proteinExistence type="predicted"/>
<evidence type="ECO:0000313" key="2">
    <source>
        <dbReference type="Proteomes" id="UP000808349"/>
    </source>
</evidence>
<gene>
    <name evidence="1" type="ORF">IPO85_13970</name>
</gene>
<dbReference type="AlphaFoldDB" id="A0A9D7SAY2"/>
<dbReference type="EMBL" id="JADKFW010000010">
    <property type="protein sequence ID" value="MBK9718589.1"/>
    <property type="molecule type" value="Genomic_DNA"/>
</dbReference>
<protein>
    <submittedName>
        <fullName evidence="1">Uncharacterized protein</fullName>
    </submittedName>
</protein>
<name>A0A9D7SAY2_9BACT</name>
<dbReference type="Proteomes" id="UP000808349">
    <property type="component" value="Unassembled WGS sequence"/>
</dbReference>
<comment type="caution">
    <text evidence="1">The sequence shown here is derived from an EMBL/GenBank/DDBJ whole genome shotgun (WGS) entry which is preliminary data.</text>
</comment>
<accession>A0A9D7SAY2</accession>
<sequence length="156" mass="18215">MTDYSTLDISYLDRDHIIKLLPFSAPAKVDAETGNVEIIKQKEGTVKPELTAKYKNLLFEIYKYRYIFVKGSLHVYFNEGKHNHNDFTIDNFIWVLNDLQQSFGIIPEKTAIRHLESGLNEEKLPFLVSTIIQNLMFQSGRGKEPLIFKYEKKNKK</sequence>
<evidence type="ECO:0000313" key="1">
    <source>
        <dbReference type="EMBL" id="MBK9718589.1"/>
    </source>
</evidence>